<reference evidence="1" key="1">
    <citation type="journal article" date="2016" name="Front. Microbiol.">
        <title>Genome Sequence of the Piezophilic, Mesophilic Sulfate-Reducing Bacterium Desulfovibrio indicus J2T.</title>
        <authorList>
            <person name="Cao J."/>
            <person name="Maignien L."/>
            <person name="Shao Z."/>
            <person name="Alain K."/>
            <person name="Jebbar M."/>
        </authorList>
    </citation>
    <scope>NUCLEOTIDE SEQUENCE</scope>
    <source>
        <strain evidence="1">DSM 16372</strain>
    </source>
</reference>
<evidence type="ECO:0000313" key="2">
    <source>
        <dbReference type="Proteomes" id="UP001055247"/>
    </source>
</evidence>
<evidence type="ECO:0000313" key="1">
    <source>
        <dbReference type="EMBL" id="GJD86931.1"/>
    </source>
</evidence>
<dbReference type="EMBL" id="BPQO01000002">
    <property type="protein sequence ID" value="GJD86931.1"/>
    <property type="molecule type" value="Genomic_DNA"/>
</dbReference>
<dbReference type="RefSeq" id="WP_066924006.1">
    <property type="nucleotide sequence ID" value="NZ_BPQO01000002.1"/>
</dbReference>
<comment type="caution">
    <text evidence="1">The sequence shown here is derived from an EMBL/GenBank/DDBJ whole genome shotgun (WGS) entry which is preliminary data.</text>
</comment>
<reference evidence="1" key="2">
    <citation type="submission" date="2021-08" db="EMBL/GenBank/DDBJ databases">
        <authorList>
            <person name="Tani A."/>
            <person name="Ola A."/>
            <person name="Ogura Y."/>
            <person name="Katsura K."/>
            <person name="Hayashi T."/>
        </authorList>
    </citation>
    <scope>NUCLEOTIDE SEQUENCE</scope>
    <source>
        <strain evidence="1">DSM 16372</strain>
    </source>
</reference>
<keyword evidence="2" id="KW-1185">Reference proteome</keyword>
<sequence>MYHVSRCLRKLEGLSAAPDSTVADQVDAALNELEQAYRQPSEGIVALEAVLQEVWRNRKMRGPPIGHFIQASVERRQEVLARHA</sequence>
<name>A0AAV4ZET7_9HYPH</name>
<protein>
    <submittedName>
        <fullName evidence="1">Uncharacterized protein</fullName>
    </submittedName>
</protein>
<accession>A0AAV4ZET7</accession>
<gene>
    <name evidence="1" type="ORF">BHAOGJBA_0429</name>
</gene>
<dbReference type="Proteomes" id="UP001055247">
    <property type="component" value="Unassembled WGS sequence"/>
</dbReference>
<proteinExistence type="predicted"/>
<organism evidence="1 2">
    <name type="scientific">Methylobacterium hispanicum</name>
    <dbReference type="NCBI Taxonomy" id="270350"/>
    <lineage>
        <taxon>Bacteria</taxon>
        <taxon>Pseudomonadati</taxon>
        <taxon>Pseudomonadota</taxon>
        <taxon>Alphaproteobacteria</taxon>
        <taxon>Hyphomicrobiales</taxon>
        <taxon>Methylobacteriaceae</taxon>
        <taxon>Methylobacterium</taxon>
    </lineage>
</organism>
<dbReference type="AlphaFoldDB" id="A0AAV4ZET7"/>